<sequence>MYDSDGRTTASADTGFSTAAICKTDELDFKAAASGMSGMKDEVYVSLKSQDSHTCHTCRMRGFPGVQLVDPDGLGGTGPEAARADAPDVYVYPVGYRTGSGK</sequence>
<name>H9TE82_9ACTN</name>
<dbReference type="EMBL" id="JF803483">
    <property type="protein sequence ID" value="AFG19403.1"/>
    <property type="molecule type" value="Genomic_DNA"/>
</dbReference>
<evidence type="ECO:0000313" key="1">
    <source>
        <dbReference type="EMBL" id="AFG19403.1"/>
    </source>
</evidence>
<accession>H9TE82</accession>
<organism evidence="1">
    <name type="scientific">Streptomyces flaveolus</name>
    <dbReference type="NCBI Taxonomy" id="67297"/>
    <lineage>
        <taxon>Bacteria</taxon>
        <taxon>Bacillati</taxon>
        <taxon>Actinomycetota</taxon>
        <taxon>Actinomycetes</taxon>
        <taxon>Kitasatosporales</taxon>
        <taxon>Streptomycetaceae</taxon>
        <taxon>Streptomyces</taxon>
    </lineage>
</organism>
<reference evidence="1" key="1">
    <citation type="journal article" date="2011" name="Angew. Chem. Int. Ed. Engl.">
        <title>Transcriptome mining of active biosynthetic pathways and their associated products in Streptomyces flaveolus.</title>
        <authorList>
            <person name="Qu X."/>
            <person name="Lei C."/>
            <person name="Liu W."/>
        </authorList>
    </citation>
    <scope>NUCLEOTIDE SEQUENCE</scope>
    <source>
        <strain evidence="1">DSM 9954</strain>
    </source>
</reference>
<proteinExistence type="predicted"/>
<dbReference type="AlphaFoldDB" id="H9TE82"/>
<protein>
    <submittedName>
        <fullName evidence="1">Uncharacterized protein</fullName>
    </submittedName>
</protein>